<keyword evidence="3" id="KW-1185">Reference proteome</keyword>
<feature type="compositionally biased region" description="Basic and acidic residues" evidence="1">
    <location>
        <begin position="61"/>
        <end position="70"/>
    </location>
</feature>
<organism evidence="2 3">
    <name type="scientific">Desulfovibrio porci</name>
    <dbReference type="NCBI Taxonomy" id="2605782"/>
    <lineage>
        <taxon>Bacteria</taxon>
        <taxon>Pseudomonadati</taxon>
        <taxon>Thermodesulfobacteriota</taxon>
        <taxon>Desulfovibrionia</taxon>
        <taxon>Desulfovibrionales</taxon>
        <taxon>Desulfovibrionaceae</taxon>
        <taxon>Desulfovibrio</taxon>
    </lineage>
</organism>
<dbReference type="AlphaFoldDB" id="A0A6L5XPJ1"/>
<evidence type="ECO:0008006" key="4">
    <source>
        <dbReference type="Google" id="ProtNLM"/>
    </source>
</evidence>
<sequence>MAFADLNPLGALWQSRGLRCLLLPGDVPPERSFGAALPQPARRNTQPVRPASPVAPARPAHPAEPRRPPRAENSAAPMRVAAEAGQTSPAPPTSWNDGRWQPLPPHVWPAPWRERLAATRPGLVVWTYWNLGRDICDAQGARDRQRLDRRAFLQRLLGDLAHPAGTHTFWPACLPVQDAGEADANGFAPHADAFWSGVHKLGARGVVVMGSAAVKALALPGGLRPLQQTRHHGHLVWVLWDVEYLLHEEQRYTAMLAFLRQALRQVVRA</sequence>
<evidence type="ECO:0000313" key="2">
    <source>
        <dbReference type="EMBL" id="MSS29052.1"/>
    </source>
</evidence>
<proteinExistence type="predicted"/>
<accession>A0A6L5XPJ1</accession>
<evidence type="ECO:0000313" key="3">
    <source>
        <dbReference type="Proteomes" id="UP000477488"/>
    </source>
</evidence>
<feature type="compositionally biased region" description="Polar residues" evidence="1">
    <location>
        <begin position="85"/>
        <end position="96"/>
    </location>
</feature>
<dbReference type="RefSeq" id="WP_154513079.1">
    <property type="nucleotide sequence ID" value="NZ_VUMH01000020.1"/>
</dbReference>
<evidence type="ECO:0000256" key="1">
    <source>
        <dbReference type="SAM" id="MobiDB-lite"/>
    </source>
</evidence>
<reference evidence="2 3" key="1">
    <citation type="submission" date="2019-09" db="EMBL/GenBank/DDBJ databases">
        <title>In-depth cultivation of the pig gut microbiome towards novel bacterial diversity and tailored functional studies.</title>
        <authorList>
            <person name="Wylensek D."/>
            <person name="Hitch T.C.A."/>
            <person name="Clavel T."/>
        </authorList>
    </citation>
    <scope>NUCLEOTIDE SEQUENCE [LARGE SCALE GENOMIC DNA]</scope>
    <source>
        <strain evidence="2 3">PG-178-WT-4</strain>
    </source>
</reference>
<comment type="caution">
    <text evidence="2">The sequence shown here is derived from an EMBL/GenBank/DDBJ whole genome shotgun (WGS) entry which is preliminary data.</text>
</comment>
<gene>
    <name evidence="2" type="ORF">FYJ44_13700</name>
</gene>
<feature type="compositionally biased region" description="Low complexity" evidence="1">
    <location>
        <begin position="47"/>
        <end position="60"/>
    </location>
</feature>
<name>A0A6L5XPJ1_9BACT</name>
<dbReference type="Proteomes" id="UP000477488">
    <property type="component" value="Unassembled WGS sequence"/>
</dbReference>
<feature type="region of interest" description="Disordered" evidence="1">
    <location>
        <begin position="31"/>
        <end position="100"/>
    </location>
</feature>
<protein>
    <recommendedName>
        <fullName evidence="4">Uracil-DNA glycosylase-like domain-containing protein</fullName>
    </recommendedName>
</protein>
<dbReference type="EMBL" id="VUMH01000020">
    <property type="protein sequence ID" value="MSS29052.1"/>
    <property type="molecule type" value="Genomic_DNA"/>
</dbReference>